<evidence type="ECO:0000313" key="2">
    <source>
        <dbReference type="Proteomes" id="UP000178485"/>
    </source>
</evidence>
<dbReference type="EMBL" id="LT608328">
    <property type="protein sequence ID" value="SCM57168.1"/>
    <property type="molecule type" value="Genomic_DNA"/>
</dbReference>
<dbReference type="STRING" id="1642646.ING2E5A_1214"/>
<dbReference type="KEGG" id="pmuc:ING2E5A_1214"/>
<organism evidence="1 2">
    <name type="scientific">Petrimonas mucosa</name>
    <dbReference type="NCBI Taxonomy" id="1642646"/>
    <lineage>
        <taxon>Bacteria</taxon>
        <taxon>Pseudomonadati</taxon>
        <taxon>Bacteroidota</taxon>
        <taxon>Bacteroidia</taxon>
        <taxon>Bacteroidales</taxon>
        <taxon>Dysgonomonadaceae</taxon>
        <taxon>Petrimonas</taxon>
    </lineage>
</organism>
<name>A0A1G4G6C4_9BACT</name>
<proteinExistence type="predicted"/>
<accession>A0A1G4G6C4</accession>
<gene>
    <name evidence="1" type="ORF">ING2E5A_1214</name>
</gene>
<evidence type="ECO:0000313" key="1">
    <source>
        <dbReference type="EMBL" id="SCM57168.1"/>
    </source>
</evidence>
<keyword evidence="2" id="KW-1185">Reference proteome</keyword>
<sequence length="84" mass="9703">MKVKVIIDITSSEGREIVEYLKQFPDEVTFESDISAVEESVEAYRRIQPSTTTKTPPPGYMTSEEFWEKAVEDTRKFCEKHGIL</sequence>
<dbReference type="RefSeq" id="WP_071136595.1">
    <property type="nucleotide sequence ID" value="NZ_LT608328.1"/>
</dbReference>
<dbReference type="Proteomes" id="UP000178485">
    <property type="component" value="Chromosome i"/>
</dbReference>
<protein>
    <submittedName>
        <fullName evidence="1">Uncharacterized protein</fullName>
    </submittedName>
</protein>
<reference evidence="1 2" key="1">
    <citation type="submission" date="2016-08" db="EMBL/GenBank/DDBJ databases">
        <authorList>
            <person name="Seilhamer J.J."/>
        </authorList>
    </citation>
    <scope>NUCLEOTIDE SEQUENCE [LARGE SCALE GENOMIC DNA]</scope>
    <source>
        <strain evidence="1">ING2-E5A</strain>
    </source>
</reference>
<dbReference type="AlphaFoldDB" id="A0A1G4G6C4"/>